<evidence type="ECO:0000313" key="4">
    <source>
        <dbReference type="Proteomes" id="UP000321947"/>
    </source>
</evidence>
<sequence length="101" mass="11463">MSLGAGEVTFEFKNFTASTVGANSPLLGWIRLDADLNKILATFQVRDFLLLDLGLRHRCLDVLCIVVMLVCYVVNCYVVEGLKVREPLVYIEYTRWNCAMN</sequence>
<dbReference type="Proteomes" id="UP000321947">
    <property type="component" value="Unassembled WGS sequence"/>
</dbReference>
<reference evidence="3 4" key="1">
    <citation type="submission" date="2019-08" db="EMBL/GenBank/DDBJ databases">
        <title>Draft genome sequences of two oriental melons (Cucumis melo L. var makuwa).</title>
        <authorList>
            <person name="Kwon S.-Y."/>
        </authorList>
    </citation>
    <scope>NUCLEOTIDE SEQUENCE [LARGE SCALE GENOMIC DNA]</scope>
    <source>
        <strain evidence="4">cv. Chang Bougi</strain>
        <strain evidence="3">cv. SW 3</strain>
        <tissue evidence="2">Leaf</tissue>
    </source>
</reference>
<protein>
    <submittedName>
        <fullName evidence="2">Uncharacterized protein</fullName>
    </submittedName>
</protein>
<accession>A0A5D3DV93</accession>
<name>A0A5D3DV93_CUCMM</name>
<organism evidence="2 4">
    <name type="scientific">Cucumis melo var. makuwa</name>
    <name type="common">Oriental melon</name>
    <dbReference type="NCBI Taxonomy" id="1194695"/>
    <lineage>
        <taxon>Eukaryota</taxon>
        <taxon>Viridiplantae</taxon>
        <taxon>Streptophyta</taxon>
        <taxon>Embryophyta</taxon>
        <taxon>Tracheophyta</taxon>
        <taxon>Spermatophyta</taxon>
        <taxon>Magnoliopsida</taxon>
        <taxon>eudicotyledons</taxon>
        <taxon>Gunneridae</taxon>
        <taxon>Pentapetalae</taxon>
        <taxon>rosids</taxon>
        <taxon>fabids</taxon>
        <taxon>Cucurbitales</taxon>
        <taxon>Cucurbitaceae</taxon>
        <taxon>Benincaseae</taxon>
        <taxon>Cucumis</taxon>
    </lineage>
</organism>
<evidence type="ECO:0000313" key="1">
    <source>
        <dbReference type="EMBL" id="KAA0051625.1"/>
    </source>
</evidence>
<dbReference type="EMBL" id="SSTD01002663">
    <property type="protein sequence ID" value="TYK27631.1"/>
    <property type="molecule type" value="Genomic_DNA"/>
</dbReference>
<dbReference type="Proteomes" id="UP000321393">
    <property type="component" value="Unassembled WGS sequence"/>
</dbReference>
<comment type="caution">
    <text evidence="2">The sequence shown here is derived from an EMBL/GenBank/DDBJ whole genome shotgun (WGS) entry which is preliminary data.</text>
</comment>
<proteinExistence type="predicted"/>
<gene>
    <name evidence="2" type="ORF">E5676_scaffold3445G00160</name>
    <name evidence="1" type="ORF">E6C27_scaffold4784G00050</name>
</gene>
<evidence type="ECO:0000313" key="2">
    <source>
        <dbReference type="EMBL" id="TYK27631.1"/>
    </source>
</evidence>
<dbReference type="AlphaFoldDB" id="A0A5D3DV93"/>
<evidence type="ECO:0000313" key="3">
    <source>
        <dbReference type="Proteomes" id="UP000321393"/>
    </source>
</evidence>
<dbReference type="EMBL" id="SSTE01011243">
    <property type="protein sequence ID" value="KAA0051625.1"/>
    <property type="molecule type" value="Genomic_DNA"/>
</dbReference>